<feature type="compositionally biased region" description="Low complexity" evidence="1">
    <location>
        <begin position="393"/>
        <end position="402"/>
    </location>
</feature>
<evidence type="ECO:0000313" key="2">
    <source>
        <dbReference type="EMBL" id="KZT59367.1"/>
    </source>
</evidence>
<reference evidence="2 3" key="1">
    <citation type="journal article" date="2016" name="Mol. Biol. Evol.">
        <title>Comparative Genomics of Early-Diverging Mushroom-Forming Fungi Provides Insights into the Origins of Lignocellulose Decay Capabilities.</title>
        <authorList>
            <person name="Nagy L.G."/>
            <person name="Riley R."/>
            <person name="Tritt A."/>
            <person name="Adam C."/>
            <person name="Daum C."/>
            <person name="Floudas D."/>
            <person name="Sun H."/>
            <person name="Yadav J.S."/>
            <person name="Pangilinan J."/>
            <person name="Larsson K.H."/>
            <person name="Matsuura K."/>
            <person name="Barry K."/>
            <person name="Labutti K."/>
            <person name="Kuo R."/>
            <person name="Ohm R.A."/>
            <person name="Bhattacharya S.S."/>
            <person name="Shirouzu T."/>
            <person name="Yoshinaga Y."/>
            <person name="Martin F.M."/>
            <person name="Grigoriev I.V."/>
            <person name="Hibbett D.S."/>
        </authorList>
    </citation>
    <scope>NUCLEOTIDE SEQUENCE [LARGE SCALE GENOMIC DNA]</scope>
    <source>
        <strain evidence="2 3">HHB12733</strain>
    </source>
</reference>
<feature type="compositionally biased region" description="Basic and acidic residues" evidence="1">
    <location>
        <begin position="171"/>
        <end position="211"/>
    </location>
</feature>
<sequence>MGQMSTLKGQIQEDPAQVYAEEEIDDDIAELLAMRQEYCKRVENGQWSLDDEDPLTWAIKIQFRKKTKVVPPADILEMMKSHPLCAHGTKAKKIPTSNGDAWVCGVGSRDSAECCRTFEMDSDFKRRRGSITSWVPPDFALYTNLSCPDLPLQGHHILKVWRINPDKVREFEEKEDEQRKKEDEDRMEREEAARLRKEKYQKEKMMREQRALGKTNGTINSSERTLRSAVSQQSKQQNDAGKRARFHINPVSETRSISPLPSSSSSSSSSRIPCRTPLSQDQKTVLPSREDQGSRKRKRNAEEGEPTEDENPTKKLLTQTITQIVETLLDQQLLKTMKQKDQEDEESDDEDDVEIVERPTTVRAVDDDTTETPDDMKDNDDDDEHQHTDKQPEVVPVVSQPQASTSNSSAFKSPVMRNQVRSPSLAAASPKPSWKKTSADVLEEFEEVQSTLISHLKQADCHDILLNHLNELCSLQYAWAPRLMSELREFCDKWNSIMPN</sequence>
<gene>
    <name evidence="2" type="ORF">CALCODRAFT_536900</name>
</gene>
<dbReference type="InParanoid" id="A0A165HJ50"/>
<evidence type="ECO:0000256" key="1">
    <source>
        <dbReference type="SAM" id="MobiDB-lite"/>
    </source>
</evidence>
<evidence type="ECO:0000313" key="3">
    <source>
        <dbReference type="Proteomes" id="UP000076842"/>
    </source>
</evidence>
<dbReference type="AlphaFoldDB" id="A0A165HJ50"/>
<feature type="region of interest" description="Disordered" evidence="1">
    <location>
        <begin position="336"/>
        <end position="434"/>
    </location>
</feature>
<organism evidence="2 3">
    <name type="scientific">Calocera cornea HHB12733</name>
    <dbReference type="NCBI Taxonomy" id="1353952"/>
    <lineage>
        <taxon>Eukaryota</taxon>
        <taxon>Fungi</taxon>
        <taxon>Dikarya</taxon>
        <taxon>Basidiomycota</taxon>
        <taxon>Agaricomycotina</taxon>
        <taxon>Dacrymycetes</taxon>
        <taxon>Dacrymycetales</taxon>
        <taxon>Dacrymycetaceae</taxon>
        <taxon>Calocera</taxon>
    </lineage>
</organism>
<dbReference type="EMBL" id="KV423941">
    <property type="protein sequence ID" value="KZT59367.1"/>
    <property type="molecule type" value="Genomic_DNA"/>
</dbReference>
<protein>
    <submittedName>
        <fullName evidence="2">Uncharacterized protein</fullName>
    </submittedName>
</protein>
<name>A0A165HJ50_9BASI</name>
<proteinExistence type="predicted"/>
<feature type="region of interest" description="Disordered" evidence="1">
    <location>
        <begin position="171"/>
        <end position="319"/>
    </location>
</feature>
<accession>A0A165HJ50</accession>
<feature type="compositionally biased region" description="Polar residues" evidence="1">
    <location>
        <begin position="215"/>
        <end position="239"/>
    </location>
</feature>
<feature type="compositionally biased region" description="Acidic residues" evidence="1">
    <location>
        <begin position="342"/>
        <end position="354"/>
    </location>
</feature>
<keyword evidence="3" id="KW-1185">Reference proteome</keyword>
<feature type="compositionally biased region" description="Low complexity" evidence="1">
    <location>
        <begin position="422"/>
        <end position="434"/>
    </location>
</feature>
<dbReference type="Proteomes" id="UP000076842">
    <property type="component" value="Unassembled WGS sequence"/>
</dbReference>
<feature type="compositionally biased region" description="Low complexity" evidence="1">
    <location>
        <begin position="255"/>
        <end position="273"/>
    </location>
</feature>
<feature type="compositionally biased region" description="Acidic residues" evidence="1">
    <location>
        <begin position="367"/>
        <end position="383"/>
    </location>
</feature>